<sequence length="644" mass="73766">MTTNNHFLILDRPCKYCKVLELKDLQHGGRMQHDQNGNPYVDFGEVEVTEAMEADKGTKLLELRKGLRAASGFNPKEPEVLPRSELKLGYKRSDLLPNLPGLTATAHQGCAFCKVLRDDLISANLQDETLDKEESCAKKGANPTEIVITEVTYQLRGFETYPKRHENDPRAWLDALYVYLTVNSGGENIKKSLHYNFCTDASDPCAKWFTLGRLPVANERLSAPTLDRIKALIGRALQEKPIESLRLVITKSDPDISKLDPTQKRYAALSYCWGTNSDTKLQLKTTYDTLNSHLEASGKPIGPPDDPSNADFGDAAWAKRGWTFQEDQLSPRKLYFGKRMVYMSAGKLCEAADGTGFSRKTYFNFESTLEQTLSECYNLVGEYTKRKLCFEQDRFPAISALTRTICDRFPSQRYLAGLWESDLHKGLLWTTPSWLEFDKYYKPPGTKYIAPSWSWACRPYKIIWISGIGEDVKYSSEFTLNHAEILTARENPYGRVSTGRLSIRGKLFKPPMCEHGRVRIKNNEEYYKFLTIVFNYILWSENDKYIAHIFLDWDYYSALHDDGYPRGPVDQLSLLLVSRTSLDQDFMFQSYDLTDQEVMLGILIRPVPGMNNEYEKLGIWYSENRDLGGVKFWEEIPSQELILV</sequence>
<reference evidence="1 2" key="1">
    <citation type="submission" date="2019-06" db="EMBL/GenBank/DDBJ databases">
        <title>Genome Sequence of the Brown Rot Fungal Pathogen Monilinia laxa.</title>
        <authorList>
            <person name="De Miccolis Angelini R.M."/>
            <person name="Landi L."/>
            <person name="Abate D."/>
            <person name="Pollastro S."/>
            <person name="Romanazzi G."/>
            <person name="Faretra F."/>
        </authorList>
    </citation>
    <scope>NUCLEOTIDE SEQUENCE [LARGE SCALE GENOMIC DNA]</scope>
    <source>
        <strain evidence="1 2">Mlax316</strain>
    </source>
</reference>
<protein>
    <recommendedName>
        <fullName evidence="3">Heterokaryon incompatibility domain-containing protein</fullName>
    </recommendedName>
</protein>
<dbReference type="AlphaFoldDB" id="A0A5N6JVY3"/>
<accession>A0A5N6JVY3</accession>
<comment type="caution">
    <text evidence="1">The sequence shown here is derived from an EMBL/GenBank/DDBJ whole genome shotgun (WGS) entry which is preliminary data.</text>
</comment>
<evidence type="ECO:0000313" key="2">
    <source>
        <dbReference type="Proteomes" id="UP000326757"/>
    </source>
</evidence>
<gene>
    <name evidence="1" type="ORF">EYC80_007423</name>
</gene>
<proteinExistence type="predicted"/>
<dbReference type="Proteomes" id="UP000326757">
    <property type="component" value="Unassembled WGS sequence"/>
</dbReference>
<keyword evidence="2" id="KW-1185">Reference proteome</keyword>
<dbReference type="PANTHER" id="PTHR33112:SF16">
    <property type="entry name" value="HETEROKARYON INCOMPATIBILITY DOMAIN-CONTAINING PROTEIN"/>
    <property type="match status" value="1"/>
</dbReference>
<dbReference type="OrthoDB" id="3540829at2759"/>
<evidence type="ECO:0008006" key="3">
    <source>
        <dbReference type="Google" id="ProtNLM"/>
    </source>
</evidence>
<dbReference type="EMBL" id="VIGI01000012">
    <property type="protein sequence ID" value="KAB8293063.1"/>
    <property type="molecule type" value="Genomic_DNA"/>
</dbReference>
<organism evidence="1 2">
    <name type="scientific">Monilinia laxa</name>
    <name type="common">Brown rot fungus</name>
    <name type="synonym">Sclerotinia laxa</name>
    <dbReference type="NCBI Taxonomy" id="61186"/>
    <lineage>
        <taxon>Eukaryota</taxon>
        <taxon>Fungi</taxon>
        <taxon>Dikarya</taxon>
        <taxon>Ascomycota</taxon>
        <taxon>Pezizomycotina</taxon>
        <taxon>Leotiomycetes</taxon>
        <taxon>Helotiales</taxon>
        <taxon>Sclerotiniaceae</taxon>
        <taxon>Monilinia</taxon>
    </lineage>
</organism>
<name>A0A5N6JVY3_MONLA</name>
<evidence type="ECO:0000313" key="1">
    <source>
        <dbReference type="EMBL" id="KAB8293063.1"/>
    </source>
</evidence>
<dbReference type="PANTHER" id="PTHR33112">
    <property type="entry name" value="DOMAIN PROTEIN, PUTATIVE-RELATED"/>
    <property type="match status" value="1"/>
</dbReference>